<dbReference type="Gene3D" id="3.40.50.300">
    <property type="entry name" value="P-loop containing nucleotide triphosphate hydrolases"/>
    <property type="match status" value="1"/>
</dbReference>
<dbReference type="SMART" id="SM00382">
    <property type="entry name" value="AAA"/>
    <property type="match status" value="1"/>
</dbReference>
<evidence type="ECO:0000256" key="6">
    <source>
        <dbReference type="ARBA" id="ARBA00023136"/>
    </source>
</evidence>
<proteinExistence type="predicted"/>
<dbReference type="PANTHER" id="PTHR43394:SF1">
    <property type="entry name" value="ATP-BINDING CASSETTE SUB-FAMILY B MEMBER 10, MITOCHONDRIAL"/>
    <property type="match status" value="1"/>
</dbReference>
<evidence type="ECO:0000256" key="3">
    <source>
        <dbReference type="ARBA" id="ARBA00022741"/>
    </source>
</evidence>
<evidence type="ECO:0000256" key="7">
    <source>
        <dbReference type="SAM" id="MobiDB-lite"/>
    </source>
</evidence>
<dbReference type="FunFam" id="3.40.50.300:FF:000218">
    <property type="entry name" value="Multidrug ABC transporter ATP-binding protein"/>
    <property type="match status" value="1"/>
</dbReference>
<evidence type="ECO:0000256" key="2">
    <source>
        <dbReference type="ARBA" id="ARBA00022692"/>
    </source>
</evidence>
<gene>
    <name evidence="11" type="ORF">RxyAA322_12820</name>
</gene>
<evidence type="ECO:0000256" key="5">
    <source>
        <dbReference type="ARBA" id="ARBA00022989"/>
    </source>
</evidence>
<dbReference type="PANTHER" id="PTHR43394">
    <property type="entry name" value="ATP-DEPENDENT PERMEASE MDL1, MITOCHONDRIAL"/>
    <property type="match status" value="1"/>
</dbReference>
<dbReference type="PROSITE" id="PS50893">
    <property type="entry name" value="ABC_TRANSPORTER_2"/>
    <property type="match status" value="1"/>
</dbReference>
<dbReference type="InterPro" id="IPR003593">
    <property type="entry name" value="AAA+_ATPase"/>
</dbReference>
<dbReference type="GO" id="GO:0016887">
    <property type="term" value="F:ATP hydrolysis activity"/>
    <property type="evidence" value="ECO:0007669"/>
    <property type="project" value="InterPro"/>
</dbReference>
<feature type="transmembrane region" description="Helical" evidence="8">
    <location>
        <begin position="181"/>
        <end position="198"/>
    </location>
</feature>
<reference evidence="11" key="1">
    <citation type="journal article" date="2019" name="Microbiol. Resour. Announc.">
        <title>Complete Genome Sequence of Rubrobacter xylanophilus Strain AA3-22, Isolated from Arima Onsen in Japan.</title>
        <authorList>
            <person name="Tomariguchi N."/>
            <person name="Miyazaki K."/>
        </authorList>
    </citation>
    <scope>NUCLEOTIDE SEQUENCE [LARGE SCALE GENOMIC DNA]</scope>
    <source>
        <strain evidence="11">AA3-22</strain>
    </source>
</reference>
<feature type="transmembrane region" description="Helical" evidence="8">
    <location>
        <begin position="286"/>
        <end position="305"/>
    </location>
</feature>
<dbReference type="InterPro" id="IPR036640">
    <property type="entry name" value="ABC1_TM_sf"/>
</dbReference>
<dbReference type="Pfam" id="PF00005">
    <property type="entry name" value="ABC_tran"/>
    <property type="match status" value="1"/>
</dbReference>
<evidence type="ECO:0000256" key="1">
    <source>
        <dbReference type="ARBA" id="ARBA00004651"/>
    </source>
</evidence>
<evidence type="ECO:0000259" key="9">
    <source>
        <dbReference type="PROSITE" id="PS50893"/>
    </source>
</evidence>
<dbReference type="PROSITE" id="PS50929">
    <property type="entry name" value="ABC_TM1F"/>
    <property type="match status" value="1"/>
</dbReference>
<evidence type="ECO:0000256" key="4">
    <source>
        <dbReference type="ARBA" id="ARBA00022840"/>
    </source>
</evidence>
<feature type="transmembrane region" description="Helical" evidence="8">
    <location>
        <begin position="40"/>
        <end position="59"/>
    </location>
</feature>
<feature type="compositionally biased region" description="Polar residues" evidence="7">
    <location>
        <begin position="593"/>
        <end position="615"/>
    </location>
</feature>
<dbReference type="InterPro" id="IPR011527">
    <property type="entry name" value="ABC1_TM_dom"/>
</dbReference>
<keyword evidence="6 8" id="KW-0472">Membrane</keyword>
<comment type="subcellular location">
    <subcellularLocation>
        <location evidence="1">Cell membrane</location>
        <topology evidence="1">Multi-pass membrane protein</topology>
    </subcellularLocation>
</comment>
<evidence type="ECO:0000313" key="11">
    <source>
        <dbReference type="EMBL" id="BBL79428.1"/>
    </source>
</evidence>
<dbReference type="Pfam" id="PF00664">
    <property type="entry name" value="ABC_membrane"/>
    <property type="match status" value="1"/>
</dbReference>
<feature type="region of interest" description="Disordered" evidence="7">
    <location>
        <begin position="593"/>
        <end position="621"/>
    </location>
</feature>
<dbReference type="InterPro" id="IPR017871">
    <property type="entry name" value="ABC_transporter-like_CS"/>
</dbReference>
<keyword evidence="2 8" id="KW-0812">Transmembrane</keyword>
<feature type="transmembrane region" description="Helical" evidence="8">
    <location>
        <begin position="79"/>
        <end position="100"/>
    </location>
</feature>
<dbReference type="AlphaFoldDB" id="A0A510HHN9"/>
<dbReference type="GO" id="GO:0005524">
    <property type="term" value="F:ATP binding"/>
    <property type="evidence" value="ECO:0007669"/>
    <property type="project" value="UniProtKB-KW"/>
</dbReference>
<name>A0A510HHN9_9ACTN</name>
<organism evidence="11 12">
    <name type="scientific">Rubrobacter xylanophilus</name>
    <dbReference type="NCBI Taxonomy" id="49319"/>
    <lineage>
        <taxon>Bacteria</taxon>
        <taxon>Bacillati</taxon>
        <taxon>Actinomycetota</taxon>
        <taxon>Rubrobacteria</taxon>
        <taxon>Rubrobacterales</taxon>
        <taxon>Rubrobacteraceae</taxon>
        <taxon>Rubrobacter</taxon>
    </lineage>
</organism>
<keyword evidence="12" id="KW-1185">Reference proteome</keyword>
<dbReference type="SUPFAM" id="SSF52540">
    <property type="entry name" value="P-loop containing nucleoside triphosphate hydrolases"/>
    <property type="match status" value="1"/>
</dbReference>
<dbReference type="InterPro" id="IPR027417">
    <property type="entry name" value="P-loop_NTPase"/>
</dbReference>
<evidence type="ECO:0000313" key="12">
    <source>
        <dbReference type="Proteomes" id="UP000318065"/>
    </source>
</evidence>
<evidence type="ECO:0000256" key="8">
    <source>
        <dbReference type="SAM" id="Phobius"/>
    </source>
</evidence>
<evidence type="ECO:0000259" key="10">
    <source>
        <dbReference type="PROSITE" id="PS50929"/>
    </source>
</evidence>
<dbReference type="GO" id="GO:0005886">
    <property type="term" value="C:plasma membrane"/>
    <property type="evidence" value="ECO:0007669"/>
    <property type="project" value="UniProtKB-SubCell"/>
</dbReference>
<accession>A0A510HHN9</accession>
<feature type="transmembrane region" description="Helical" evidence="8">
    <location>
        <begin position="155"/>
        <end position="175"/>
    </location>
</feature>
<feature type="transmembrane region" description="Helical" evidence="8">
    <location>
        <begin position="259"/>
        <end position="280"/>
    </location>
</feature>
<feature type="domain" description="ABC transmembrane type-1" evidence="10">
    <location>
        <begin position="41"/>
        <end position="322"/>
    </location>
</feature>
<dbReference type="CDD" id="cd18576">
    <property type="entry name" value="ABC_6TM_bac_exporter_ABCB8_10_like"/>
    <property type="match status" value="1"/>
</dbReference>
<keyword evidence="3" id="KW-0547">Nucleotide-binding</keyword>
<keyword evidence="5 8" id="KW-1133">Transmembrane helix</keyword>
<dbReference type="InterPro" id="IPR003439">
    <property type="entry name" value="ABC_transporter-like_ATP-bd"/>
</dbReference>
<protein>
    <submittedName>
        <fullName evidence="11">ABC transporter ATP-binding protein</fullName>
    </submittedName>
</protein>
<sequence>MASAEAGTHLTADATDPNDPAKENTVFRLAGLIRPMWRPLLLAGLATLGATGATLALPWSVQYFMDGILSGSEGALGVLATSLLLLFAVQGIFSSARIYLLAYAGQSFVKDLMVRVYSRTQRFPLNYFDRERTGELISRISNDTTLIRNLVSNNLVEIVSQVVTVLGAAVLMFVLDWRMSLLIFVAVPFVVAVGAIFGRQVRKVTGEVQKNVADLTSIMEQTFGAIRVVKSFAREDHEQQRFADGAQKVFDASMRQAKISAILGPAVMLIVVSTLIGVLYYGGHRVVVGTLPAGEFVAFLIYMVMMSGPATGLTGQYTQLQQALAASDRIFSLMDTAGEDLDASQNGHSENAEGRIEFSDVSFSYDNGEKVLHEVSFDVSPGETVALVGPSGAGKSTLVSLLLRFYEIDSGEIFVDGTDIRELGLRALRSRIGLVAQDVALFSGTVRDNIRYGKLSATDAEVEAAARAANAHEFVSGLENGYDSLIGERGVKLSGGQRQRLSIARTLLSDPGILVLDEATSNLDAESEALVQDAVSRLMAQKTALVIAHRLSTVVNADRIVVLDSGRIVAQGTHAELMGSSTLYRRLYTKQLGGNQKSSSPTPKNCTRAKSATNSEDSRTP</sequence>
<dbReference type="SUPFAM" id="SSF90123">
    <property type="entry name" value="ABC transporter transmembrane region"/>
    <property type="match status" value="1"/>
</dbReference>
<dbReference type="EMBL" id="AP019791">
    <property type="protein sequence ID" value="BBL79428.1"/>
    <property type="molecule type" value="Genomic_DNA"/>
</dbReference>
<dbReference type="PROSITE" id="PS00211">
    <property type="entry name" value="ABC_TRANSPORTER_1"/>
    <property type="match status" value="1"/>
</dbReference>
<feature type="domain" description="ABC transporter" evidence="9">
    <location>
        <begin position="356"/>
        <end position="590"/>
    </location>
</feature>
<keyword evidence="4 11" id="KW-0067">ATP-binding</keyword>
<dbReference type="Gene3D" id="1.20.1560.10">
    <property type="entry name" value="ABC transporter type 1, transmembrane domain"/>
    <property type="match status" value="1"/>
</dbReference>
<dbReference type="Proteomes" id="UP000318065">
    <property type="component" value="Chromosome"/>
</dbReference>
<dbReference type="InterPro" id="IPR039421">
    <property type="entry name" value="Type_1_exporter"/>
</dbReference>
<dbReference type="GO" id="GO:0015421">
    <property type="term" value="F:ABC-type oligopeptide transporter activity"/>
    <property type="evidence" value="ECO:0007669"/>
    <property type="project" value="TreeGrafter"/>
</dbReference>